<keyword evidence="1 3" id="KW-0808">Transferase</keyword>
<dbReference type="EC" id="2.3.1.41" evidence="3"/>
<dbReference type="SUPFAM" id="SSF53901">
    <property type="entry name" value="Thiolase-like"/>
    <property type="match status" value="1"/>
</dbReference>
<dbReference type="GO" id="GO:0006633">
    <property type="term" value="P:fatty acid biosynthetic process"/>
    <property type="evidence" value="ECO:0007669"/>
    <property type="project" value="TreeGrafter"/>
</dbReference>
<organism evidence="3 4">
    <name type="scientific">Crenothrix polyspora</name>
    <dbReference type="NCBI Taxonomy" id="360316"/>
    <lineage>
        <taxon>Bacteria</taxon>
        <taxon>Pseudomonadati</taxon>
        <taxon>Pseudomonadota</taxon>
        <taxon>Gammaproteobacteria</taxon>
        <taxon>Methylococcales</taxon>
        <taxon>Crenotrichaceae</taxon>
        <taxon>Crenothrix</taxon>
    </lineage>
</organism>
<gene>
    <name evidence="3" type="ORF">CRENPOLYSF2_3750004</name>
</gene>
<name>A0A1R4HCX4_9GAMM</name>
<dbReference type="PANTHER" id="PTHR11712">
    <property type="entry name" value="POLYKETIDE SYNTHASE-RELATED"/>
    <property type="match status" value="1"/>
</dbReference>
<dbReference type="PANTHER" id="PTHR11712:SF325">
    <property type="entry name" value="3-OXOACYL-(ACYL-CARRIER-PROTEIN) SYNTHASE II FABF"/>
    <property type="match status" value="1"/>
</dbReference>
<evidence type="ECO:0000313" key="3">
    <source>
        <dbReference type="EMBL" id="SJM94098.1"/>
    </source>
</evidence>
<keyword evidence="3" id="KW-0012">Acyltransferase</keyword>
<dbReference type="GO" id="GO:0004315">
    <property type="term" value="F:3-oxoacyl-[acyl-carrier-protein] synthase activity"/>
    <property type="evidence" value="ECO:0007669"/>
    <property type="project" value="UniProtKB-EC"/>
</dbReference>
<keyword evidence="4" id="KW-1185">Reference proteome</keyword>
<dbReference type="InterPro" id="IPR014031">
    <property type="entry name" value="Ketoacyl_synth_C"/>
</dbReference>
<dbReference type="Gene3D" id="3.40.47.10">
    <property type="match status" value="1"/>
</dbReference>
<proteinExistence type="predicted"/>
<accession>A0A1R4HCX4</accession>
<dbReference type="InterPro" id="IPR000794">
    <property type="entry name" value="Beta-ketoacyl_synthase"/>
</dbReference>
<dbReference type="Proteomes" id="UP000195442">
    <property type="component" value="Unassembled WGS sequence"/>
</dbReference>
<reference evidence="4" key="1">
    <citation type="submission" date="2017-02" db="EMBL/GenBank/DDBJ databases">
        <authorList>
            <person name="Daims H."/>
        </authorList>
    </citation>
    <scope>NUCLEOTIDE SEQUENCE [LARGE SCALE GENOMIC DNA]</scope>
</reference>
<evidence type="ECO:0000256" key="1">
    <source>
        <dbReference type="ARBA" id="ARBA00022679"/>
    </source>
</evidence>
<sequence>MHGDVAESHATAAVFGNHIPISALKSFTGHTLGACGALEAWVAINMMNESWFHATANLENIDPACAQLDYIKGGIRTLNCDYVMSNNFAFGGINTGLIFKRVTQ</sequence>
<dbReference type="AlphaFoldDB" id="A0A1R4HCX4"/>
<dbReference type="EMBL" id="FUKJ01000307">
    <property type="protein sequence ID" value="SJM94098.1"/>
    <property type="molecule type" value="Genomic_DNA"/>
</dbReference>
<dbReference type="GO" id="GO:0005829">
    <property type="term" value="C:cytosol"/>
    <property type="evidence" value="ECO:0007669"/>
    <property type="project" value="TreeGrafter"/>
</dbReference>
<evidence type="ECO:0000259" key="2">
    <source>
        <dbReference type="Pfam" id="PF02801"/>
    </source>
</evidence>
<evidence type="ECO:0000313" key="4">
    <source>
        <dbReference type="Proteomes" id="UP000195442"/>
    </source>
</evidence>
<feature type="domain" description="Beta-ketoacyl synthase C-terminal" evidence="2">
    <location>
        <begin position="3"/>
        <end position="59"/>
    </location>
</feature>
<protein>
    <submittedName>
        <fullName evidence="3">3-oxoacyl-(Acyl-carrier-protein) synthase II</fullName>
        <ecNumber evidence="3">2.3.1.41</ecNumber>
    </submittedName>
</protein>
<dbReference type="InterPro" id="IPR016039">
    <property type="entry name" value="Thiolase-like"/>
</dbReference>
<dbReference type="Pfam" id="PF02801">
    <property type="entry name" value="Ketoacyl-synt_C"/>
    <property type="match status" value="1"/>
</dbReference>